<evidence type="ECO:0000259" key="11">
    <source>
        <dbReference type="Pfam" id="PF01578"/>
    </source>
</evidence>
<dbReference type="InterPro" id="IPR003557">
    <property type="entry name" value="Cyt_c_biogenesis_CcmC"/>
</dbReference>
<comment type="function">
    <text evidence="1">Required for the export of heme to the periplasm for the biogenesis of c-type cytochromes.</text>
</comment>
<evidence type="ECO:0000256" key="2">
    <source>
        <dbReference type="ARBA" id="ARBA00004141"/>
    </source>
</evidence>
<dbReference type="InterPro" id="IPR045062">
    <property type="entry name" value="Cyt_c_biogenesis_CcsA/CcmC"/>
</dbReference>
<dbReference type="Proteomes" id="UP000009047">
    <property type="component" value="Chromosome"/>
</dbReference>
<dbReference type="PANTHER" id="PTHR30071:SF1">
    <property type="entry name" value="CYTOCHROME B_B6 PROTEIN-RELATED"/>
    <property type="match status" value="1"/>
</dbReference>
<comment type="subcellular location">
    <subcellularLocation>
        <location evidence="2">Membrane</location>
        <topology evidence="2">Multi-pass membrane protein</topology>
    </subcellularLocation>
</comment>
<dbReference type="NCBIfam" id="TIGR03144">
    <property type="entry name" value="cytochr_II_ccsB"/>
    <property type="match status" value="1"/>
</dbReference>
<feature type="transmembrane region" description="Helical" evidence="10">
    <location>
        <begin position="256"/>
        <end position="281"/>
    </location>
</feature>
<keyword evidence="13" id="KW-1185">Reference proteome</keyword>
<evidence type="ECO:0000313" key="13">
    <source>
        <dbReference type="Proteomes" id="UP000009047"/>
    </source>
</evidence>
<feature type="transmembrane region" description="Helical" evidence="10">
    <location>
        <begin position="103"/>
        <end position="127"/>
    </location>
</feature>
<keyword evidence="8" id="KW-0793">Thylakoid</keyword>
<dbReference type="AlphaFoldDB" id="E1QLP0"/>
<evidence type="ECO:0000256" key="1">
    <source>
        <dbReference type="ARBA" id="ARBA00002442"/>
    </source>
</evidence>
<dbReference type="GO" id="GO:0020037">
    <property type="term" value="F:heme binding"/>
    <property type="evidence" value="ECO:0007669"/>
    <property type="project" value="InterPro"/>
</dbReference>
<dbReference type="HOGENOM" id="CLU_049710_2_2_7"/>
<organism evidence="12 13">
    <name type="scientific">Desulfarculus baarsii (strain ATCC 33931 / DSM 2075 / LMG 7858 / VKM B-1802 / 2st14)</name>
    <dbReference type="NCBI Taxonomy" id="644282"/>
    <lineage>
        <taxon>Bacteria</taxon>
        <taxon>Pseudomonadati</taxon>
        <taxon>Thermodesulfobacteriota</taxon>
        <taxon>Desulfarculia</taxon>
        <taxon>Desulfarculales</taxon>
        <taxon>Desulfarculaceae</taxon>
        <taxon>Desulfarculus</taxon>
    </lineage>
</organism>
<feature type="transmembrane region" description="Helical" evidence="10">
    <location>
        <begin position="12"/>
        <end position="29"/>
    </location>
</feature>
<proteinExistence type="inferred from homology"/>
<evidence type="ECO:0000256" key="4">
    <source>
        <dbReference type="ARBA" id="ARBA00016463"/>
    </source>
</evidence>
<evidence type="ECO:0000256" key="8">
    <source>
        <dbReference type="ARBA" id="ARBA00023078"/>
    </source>
</evidence>
<dbReference type="Pfam" id="PF01578">
    <property type="entry name" value="Cytochrom_C_asm"/>
    <property type="match status" value="1"/>
</dbReference>
<dbReference type="RefSeq" id="WP_013259911.1">
    <property type="nucleotide sequence ID" value="NC_014365.1"/>
</dbReference>
<evidence type="ECO:0000256" key="5">
    <source>
        <dbReference type="ARBA" id="ARBA00022692"/>
    </source>
</evidence>
<evidence type="ECO:0000256" key="3">
    <source>
        <dbReference type="ARBA" id="ARBA00005840"/>
    </source>
</evidence>
<evidence type="ECO:0000256" key="10">
    <source>
        <dbReference type="SAM" id="Phobius"/>
    </source>
</evidence>
<feature type="transmembrane region" description="Helical" evidence="10">
    <location>
        <begin position="70"/>
        <end position="91"/>
    </location>
</feature>
<dbReference type="KEGG" id="dbr:Deba_3122"/>
<evidence type="ECO:0000313" key="12">
    <source>
        <dbReference type="EMBL" id="ADK86475.1"/>
    </source>
</evidence>
<feature type="transmembrane region" description="Helical" evidence="10">
    <location>
        <begin position="147"/>
        <end position="171"/>
    </location>
</feature>
<dbReference type="InterPro" id="IPR002541">
    <property type="entry name" value="Cyt_c_assembly"/>
</dbReference>
<dbReference type="GO" id="GO:0005886">
    <property type="term" value="C:plasma membrane"/>
    <property type="evidence" value="ECO:0007669"/>
    <property type="project" value="TreeGrafter"/>
</dbReference>
<gene>
    <name evidence="12" type="ordered locus">Deba_3122</name>
</gene>
<sequence length="286" mass="31653">MEALSNEILKGITTAYFICWVLYLCNAVIKRRFFGVAATALTVLTWLAHTAAIILRWVASHQMGIGHAPFSNLFESLVFFGWTLTLIYLIVQWRTKNLTIGAFALPLSFLSVLLATNPAVFSLLLGGSPQSVDPAIKPLQPALKSNWLIAHVIACFLGYAGFGVSAALGVMYLTTKQQNHPDSPRALTLDMLIYQTVVIGFILLTVGIVTGAVWAEVAWGRYWGWDSKETWSLITWLVYAGFLHSRYLAGWRGRRLAVFSIVGFACVLFTFFGVNLLLAGLHSYAR</sequence>
<keyword evidence="5 10" id="KW-0812">Transmembrane</keyword>
<accession>E1QLP0</accession>
<dbReference type="EMBL" id="CP002085">
    <property type="protein sequence ID" value="ADK86475.1"/>
    <property type="molecule type" value="Genomic_DNA"/>
</dbReference>
<dbReference type="OrthoDB" id="9814290at2"/>
<dbReference type="PANTHER" id="PTHR30071">
    <property type="entry name" value="HEME EXPORTER PROTEIN C"/>
    <property type="match status" value="1"/>
</dbReference>
<keyword evidence="7 10" id="KW-1133">Transmembrane helix</keyword>
<dbReference type="InterPro" id="IPR017562">
    <property type="entry name" value="Cyt_c_biogenesis_CcsA"/>
</dbReference>
<comment type="similarity">
    <text evidence="3">Belongs to the CcmC/CycZ/HelC family.</text>
</comment>
<evidence type="ECO:0000256" key="9">
    <source>
        <dbReference type="ARBA" id="ARBA00023136"/>
    </source>
</evidence>
<feature type="transmembrane region" description="Helical" evidence="10">
    <location>
        <begin position="230"/>
        <end position="249"/>
    </location>
</feature>
<protein>
    <recommendedName>
        <fullName evidence="4">Heme exporter protein C</fullName>
    </recommendedName>
</protein>
<dbReference type="GO" id="GO:0015232">
    <property type="term" value="F:heme transmembrane transporter activity"/>
    <property type="evidence" value="ECO:0007669"/>
    <property type="project" value="InterPro"/>
</dbReference>
<dbReference type="GO" id="GO:0017004">
    <property type="term" value="P:cytochrome complex assembly"/>
    <property type="evidence" value="ECO:0007669"/>
    <property type="project" value="UniProtKB-KW"/>
</dbReference>
<dbReference type="STRING" id="644282.Deba_3122"/>
<keyword evidence="6" id="KW-0201">Cytochrome c-type biogenesis</keyword>
<feature type="transmembrane region" description="Helical" evidence="10">
    <location>
        <begin position="192"/>
        <end position="215"/>
    </location>
</feature>
<dbReference type="PRINTS" id="PR01386">
    <property type="entry name" value="CCMCBIOGNSIS"/>
</dbReference>
<evidence type="ECO:0000256" key="6">
    <source>
        <dbReference type="ARBA" id="ARBA00022748"/>
    </source>
</evidence>
<evidence type="ECO:0000256" key="7">
    <source>
        <dbReference type="ARBA" id="ARBA00022989"/>
    </source>
</evidence>
<feature type="transmembrane region" description="Helical" evidence="10">
    <location>
        <begin position="36"/>
        <end position="58"/>
    </location>
</feature>
<reference evidence="12 13" key="1">
    <citation type="journal article" date="2010" name="Stand. Genomic Sci.">
        <title>Complete genome sequence of Desulfarculus baarsii type strain (2st14).</title>
        <authorList>
            <person name="Sun H."/>
            <person name="Spring S."/>
            <person name="Lapidus A."/>
            <person name="Davenport K."/>
            <person name="Del Rio T.G."/>
            <person name="Tice H."/>
            <person name="Nolan M."/>
            <person name="Copeland A."/>
            <person name="Cheng J.F."/>
            <person name="Lucas S."/>
            <person name="Tapia R."/>
            <person name="Goodwin L."/>
            <person name="Pitluck S."/>
            <person name="Ivanova N."/>
            <person name="Pagani I."/>
            <person name="Mavromatis K."/>
            <person name="Ovchinnikova G."/>
            <person name="Pati A."/>
            <person name="Chen A."/>
            <person name="Palaniappan K."/>
            <person name="Hauser L."/>
            <person name="Chang Y.J."/>
            <person name="Jeffries C.D."/>
            <person name="Detter J.C."/>
            <person name="Han C."/>
            <person name="Rohde M."/>
            <person name="Brambilla E."/>
            <person name="Goker M."/>
            <person name="Woyke T."/>
            <person name="Bristow J."/>
            <person name="Eisen J.A."/>
            <person name="Markowitz V."/>
            <person name="Hugenholtz P."/>
            <person name="Kyrpides N.C."/>
            <person name="Klenk H.P."/>
            <person name="Land M."/>
        </authorList>
    </citation>
    <scope>NUCLEOTIDE SEQUENCE [LARGE SCALE GENOMIC DNA]</scope>
    <source>
        <strain evidence="13">ATCC 33931 / DSM 2075 / LMG 7858 / VKM B-1802 / 2st14</strain>
    </source>
</reference>
<name>E1QLP0_DESB2</name>
<keyword evidence="9 10" id="KW-0472">Membrane</keyword>
<feature type="domain" description="Cytochrome c assembly protein" evidence="11">
    <location>
        <begin position="71"/>
        <end position="282"/>
    </location>
</feature>
<dbReference type="eggNOG" id="COG0755">
    <property type="taxonomic scope" value="Bacteria"/>
</dbReference>